<dbReference type="InterPro" id="IPR032675">
    <property type="entry name" value="LRR_dom_sf"/>
</dbReference>
<organism evidence="4 5">
    <name type="scientific">Coccomyxa viridis</name>
    <dbReference type="NCBI Taxonomy" id="1274662"/>
    <lineage>
        <taxon>Eukaryota</taxon>
        <taxon>Viridiplantae</taxon>
        <taxon>Chlorophyta</taxon>
        <taxon>core chlorophytes</taxon>
        <taxon>Trebouxiophyceae</taxon>
        <taxon>Trebouxiophyceae incertae sedis</taxon>
        <taxon>Coccomyxaceae</taxon>
        <taxon>Coccomyxa</taxon>
    </lineage>
</organism>
<dbReference type="InterPro" id="IPR050216">
    <property type="entry name" value="LRR_domain-containing"/>
</dbReference>
<keyword evidence="5" id="KW-1185">Reference proteome</keyword>
<evidence type="ECO:0000313" key="4">
    <source>
        <dbReference type="EMBL" id="CAL5227236.1"/>
    </source>
</evidence>
<evidence type="ECO:0000313" key="5">
    <source>
        <dbReference type="Proteomes" id="UP001497392"/>
    </source>
</evidence>
<dbReference type="EMBL" id="CAXHTA020000017">
    <property type="protein sequence ID" value="CAL5227236.1"/>
    <property type="molecule type" value="Genomic_DNA"/>
</dbReference>
<keyword evidence="2" id="KW-0433">Leucine-rich repeat</keyword>
<evidence type="ECO:0000256" key="2">
    <source>
        <dbReference type="ARBA" id="ARBA00022614"/>
    </source>
</evidence>
<protein>
    <submittedName>
        <fullName evidence="4">G10160 protein</fullName>
    </submittedName>
</protein>
<proteinExistence type="predicted"/>
<dbReference type="PROSITE" id="PS51450">
    <property type="entry name" value="LRR"/>
    <property type="match status" value="1"/>
</dbReference>
<dbReference type="PANTHER" id="PTHR48051">
    <property type="match status" value="1"/>
</dbReference>
<dbReference type="SMART" id="SM00364">
    <property type="entry name" value="LRR_BAC"/>
    <property type="match status" value="3"/>
</dbReference>
<dbReference type="InterPro" id="IPR001611">
    <property type="entry name" value="Leu-rich_rpt"/>
</dbReference>
<dbReference type="Proteomes" id="UP001497392">
    <property type="component" value="Unassembled WGS sequence"/>
</dbReference>
<keyword evidence="3" id="KW-0677">Repeat</keyword>
<dbReference type="SMART" id="SM00369">
    <property type="entry name" value="LRR_TYP"/>
    <property type="match status" value="3"/>
</dbReference>
<dbReference type="PANTHER" id="PTHR48051:SF45">
    <property type="entry name" value="LEUCINE-RICH REPEAT PROTEIN SHOC-2-LIKE"/>
    <property type="match status" value="1"/>
</dbReference>
<comment type="caution">
    <text evidence="4">The sequence shown here is derived from an EMBL/GenBank/DDBJ whole genome shotgun (WGS) entry which is preliminary data.</text>
</comment>
<dbReference type="Gene3D" id="3.80.10.10">
    <property type="entry name" value="Ribonuclease Inhibitor"/>
    <property type="match status" value="1"/>
</dbReference>
<gene>
    <name evidence="4" type="primary">g10160</name>
    <name evidence="4" type="ORF">VP750_LOCUS9142</name>
</gene>
<dbReference type="InterPro" id="IPR003591">
    <property type="entry name" value="Leu-rich_rpt_typical-subtyp"/>
</dbReference>
<dbReference type="Pfam" id="PF13855">
    <property type="entry name" value="LRR_8"/>
    <property type="match status" value="1"/>
</dbReference>
<comment type="subcellular location">
    <subcellularLocation>
        <location evidence="1">Cytoplasm</location>
        <location evidence="1">Cytoskeleton</location>
        <location evidence="1">Cilium axoneme</location>
    </subcellularLocation>
</comment>
<evidence type="ECO:0000256" key="3">
    <source>
        <dbReference type="ARBA" id="ARBA00022737"/>
    </source>
</evidence>
<accession>A0ABP1G4W1</accession>
<dbReference type="SUPFAM" id="SSF52075">
    <property type="entry name" value="Outer arm dynein light chain 1"/>
    <property type="match status" value="1"/>
</dbReference>
<name>A0ABP1G4W1_9CHLO</name>
<evidence type="ECO:0000256" key="1">
    <source>
        <dbReference type="ARBA" id="ARBA00004430"/>
    </source>
</evidence>
<sequence length="141" mass="15100">MLRRSSRLLSASAGQGIYTSLAAALRAPHLVKELNLASSSDLVCTNIICEKVGDPCICRLSHALERLKNVVSLNLSGNRLTALPASIGSLKHLEVLNASNNDLRELPPTMSDLRSLQTLDISGNPIASRLPALDPQTHVVK</sequence>
<reference evidence="4 5" key="1">
    <citation type="submission" date="2024-06" db="EMBL/GenBank/DDBJ databases">
        <authorList>
            <person name="Kraege A."/>
            <person name="Thomma B."/>
        </authorList>
    </citation>
    <scope>NUCLEOTIDE SEQUENCE [LARGE SCALE GENOMIC DNA]</scope>
</reference>